<proteinExistence type="predicted"/>
<evidence type="ECO:0000313" key="2">
    <source>
        <dbReference type="EnsemblMetazoa" id="tetur04g08990.1"/>
    </source>
</evidence>
<feature type="region of interest" description="Disordered" evidence="1">
    <location>
        <begin position="220"/>
        <end position="249"/>
    </location>
</feature>
<dbReference type="EnsemblMetazoa" id="tetur04g08990.1">
    <property type="protein sequence ID" value="tetur04g08990.1"/>
    <property type="gene ID" value="tetur04g08990"/>
</dbReference>
<dbReference type="EMBL" id="CAEY01001382">
    <property type="status" value="NOT_ANNOTATED_CDS"/>
    <property type="molecule type" value="Genomic_DNA"/>
</dbReference>
<keyword evidence="3" id="KW-1185">Reference proteome</keyword>
<dbReference type="HOGENOM" id="CLU_396555_0_0_1"/>
<evidence type="ECO:0000313" key="3">
    <source>
        <dbReference type="Proteomes" id="UP000015104"/>
    </source>
</evidence>
<feature type="region of interest" description="Disordered" evidence="1">
    <location>
        <begin position="468"/>
        <end position="517"/>
    </location>
</feature>
<organism evidence="2 3">
    <name type="scientific">Tetranychus urticae</name>
    <name type="common">Two-spotted spider mite</name>
    <dbReference type="NCBI Taxonomy" id="32264"/>
    <lineage>
        <taxon>Eukaryota</taxon>
        <taxon>Metazoa</taxon>
        <taxon>Ecdysozoa</taxon>
        <taxon>Arthropoda</taxon>
        <taxon>Chelicerata</taxon>
        <taxon>Arachnida</taxon>
        <taxon>Acari</taxon>
        <taxon>Acariformes</taxon>
        <taxon>Trombidiformes</taxon>
        <taxon>Prostigmata</taxon>
        <taxon>Eleutherengona</taxon>
        <taxon>Raphignathae</taxon>
        <taxon>Tetranychoidea</taxon>
        <taxon>Tetranychidae</taxon>
        <taxon>Tetranychus</taxon>
    </lineage>
</organism>
<sequence length="563" mass="62870">MCKQKLRAMSSGSLTMTHPRRNPPVYGHGSASSSSRVIDSYPLDGKEVTSLLNSLKRSIEVLSSKVDQLINSTNERFTNVEDKLESTHNTSGDFRDPSLKITDVALTEISNCRNDTRWRKRIKNMEWPYLSAEQADAVRKELLKNNKSVSKTVISLARIIYGDKLKTHLLGDRGKPVRAAREGERSLIIPEIEEKILRAILENFGKDLFSDPTNWEVLVRGPVNQSGRERKRKRNNMESESDQTHLAGEATEKLKYDHTVAMSQVNNILNSLEASFQQMNMRLLSLEGATGNTMAMGNSEYPVEWKLRSAKDYTSYAEKRIANIKLDNEWRKNFLSIEFPGVDKESKEKIVSAIFKQRLCVSSIINTIAKETIGIQKLSYQALGCHGIAVATGGSTKNSRPTIAQEDENKLRAVVGFLDKIFVSKNGWEYLVRRPVNQMGREFKSGKRDQADISTYFNKSPKQVKLAASNSASPLQLTSTSEANTTTHHAKAISGSSVDNSKDDESRKSSSTSKEMSTAVAKAPVFSSIGNIINTSNTSTGTDFLSMFNREKTGSSYFSRTYQ</sequence>
<reference evidence="2" key="2">
    <citation type="submission" date="2015-06" db="UniProtKB">
        <authorList>
            <consortium name="EnsemblMetazoa"/>
        </authorList>
    </citation>
    <scope>IDENTIFICATION</scope>
</reference>
<dbReference type="AlphaFoldDB" id="T1K3J9"/>
<protein>
    <recommendedName>
        <fullName evidence="4">BEN domain-containing protein</fullName>
    </recommendedName>
</protein>
<dbReference type="Proteomes" id="UP000015104">
    <property type="component" value="Unassembled WGS sequence"/>
</dbReference>
<reference evidence="3" key="1">
    <citation type="submission" date="2011-08" db="EMBL/GenBank/DDBJ databases">
        <authorList>
            <person name="Rombauts S."/>
        </authorList>
    </citation>
    <scope>NUCLEOTIDE SEQUENCE</scope>
    <source>
        <strain evidence="3">London</strain>
    </source>
</reference>
<evidence type="ECO:0008006" key="4">
    <source>
        <dbReference type="Google" id="ProtNLM"/>
    </source>
</evidence>
<accession>T1K3J9</accession>
<feature type="region of interest" description="Disordered" evidence="1">
    <location>
        <begin position="1"/>
        <end position="33"/>
    </location>
</feature>
<evidence type="ECO:0000256" key="1">
    <source>
        <dbReference type="SAM" id="MobiDB-lite"/>
    </source>
</evidence>
<feature type="compositionally biased region" description="Polar residues" evidence="1">
    <location>
        <begin position="468"/>
        <end position="487"/>
    </location>
</feature>
<name>T1K3J9_TETUR</name>